<reference evidence="1" key="1">
    <citation type="submission" date="2023-06" db="EMBL/GenBank/DDBJ databases">
        <title>Genome-scale phylogeny and comparative genomics of the fungal order Sordariales.</title>
        <authorList>
            <consortium name="Lawrence Berkeley National Laboratory"/>
            <person name="Hensen N."/>
            <person name="Bonometti L."/>
            <person name="Westerberg I."/>
            <person name="Brannstrom I.O."/>
            <person name="Guillou S."/>
            <person name="Cros-Aarteil S."/>
            <person name="Calhoun S."/>
            <person name="Haridas S."/>
            <person name="Kuo A."/>
            <person name="Mondo S."/>
            <person name="Pangilinan J."/>
            <person name="Riley R."/>
            <person name="Labutti K."/>
            <person name="Andreopoulos B."/>
            <person name="Lipzen A."/>
            <person name="Chen C."/>
            <person name="Yanf M."/>
            <person name="Daum C."/>
            <person name="Ng V."/>
            <person name="Clum A."/>
            <person name="Steindorff A."/>
            <person name="Ohm R."/>
            <person name="Martin F."/>
            <person name="Silar P."/>
            <person name="Natvig D."/>
            <person name="Lalanne C."/>
            <person name="Gautier V."/>
            <person name="Ament-Velasquez S.L."/>
            <person name="Kruys A."/>
            <person name="Hutchinson M.I."/>
            <person name="Powell A.J."/>
            <person name="Barry K."/>
            <person name="Miller A.N."/>
            <person name="Grigoriev I.V."/>
            <person name="Debuchy R."/>
            <person name="Gladieux P."/>
            <person name="Thoren M.H."/>
            <person name="Johannesson H."/>
        </authorList>
    </citation>
    <scope>NUCLEOTIDE SEQUENCE</scope>
    <source>
        <strain evidence="1">SMH4607-1</strain>
    </source>
</reference>
<proteinExistence type="predicted"/>
<gene>
    <name evidence="1" type="ORF">B0H67DRAFT_566746</name>
</gene>
<accession>A0AA40BDZ9</accession>
<name>A0AA40BDZ9_9PEZI</name>
<evidence type="ECO:0000313" key="1">
    <source>
        <dbReference type="EMBL" id="KAK0732143.1"/>
    </source>
</evidence>
<organism evidence="1 2">
    <name type="scientific">Lasiosphaeris hirsuta</name>
    <dbReference type="NCBI Taxonomy" id="260670"/>
    <lineage>
        <taxon>Eukaryota</taxon>
        <taxon>Fungi</taxon>
        <taxon>Dikarya</taxon>
        <taxon>Ascomycota</taxon>
        <taxon>Pezizomycotina</taxon>
        <taxon>Sordariomycetes</taxon>
        <taxon>Sordariomycetidae</taxon>
        <taxon>Sordariales</taxon>
        <taxon>Lasiosphaeriaceae</taxon>
        <taxon>Lasiosphaeris</taxon>
    </lineage>
</organism>
<dbReference type="Proteomes" id="UP001172102">
    <property type="component" value="Unassembled WGS sequence"/>
</dbReference>
<sequence>MCPQNGLPMLRWVEEAFDEGKFTIVPGDNLDEWKVFTLDERFIKDSVFGPLHGGALIFPTDFRPARR</sequence>
<protein>
    <submittedName>
        <fullName evidence="1">Uncharacterized protein</fullName>
    </submittedName>
</protein>
<keyword evidence="2" id="KW-1185">Reference proteome</keyword>
<dbReference type="EMBL" id="JAUKUA010000001">
    <property type="protein sequence ID" value="KAK0732143.1"/>
    <property type="molecule type" value="Genomic_DNA"/>
</dbReference>
<comment type="caution">
    <text evidence="1">The sequence shown here is derived from an EMBL/GenBank/DDBJ whole genome shotgun (WGS) entry which is preliminary data.</text>
</comment>
<dbReference type="AlphaFoldDB" id="A0AA40BDZ9"/>
<evidence type="ECO:0000313" key="2">
    <source>
        <dbReference type="Proteomes" id="UP001172102"/>
    </source>
</evidence>